<evidence type="ECO:0000313" key="2">
    <source>
        <dbReference type="Proteomes" id="UP001254488"/>
    </source>
</evidence>
<organism evidence="1 2">
    <name type="scientific">Patiriisocius hiemis</name>
    <dbReference type="NCBI Taxonomy" id="3075604"/>
    <lineage>
        <taxon>Bacteria</taxon>
        <taxon>Pseudomonadati</taxon>
        <taxon>Bacteroidota</taxon>
        <taxon>Flavobacteriia</taxon>
        <taxon>Flavobacteriales</taxon>
        <taxon>Flavobacteriaceae</taxon>
        <taxon>Patiriisocius</taxon>
    </lineage>
</organism>
<keyword evidence="2" id="KW-1185">Reference proteome</keyword>
<evidence type="ECO:0000313" key="1">
    <source>
        <dbReference type="EMBL" id="MDT0556204.1"/>
    </source>
</evidence>
<name>A0ABU2YDD9_9FLAO</name>
<comment type="caution">
    <text evidence="1">The sequence shown here is derived from an EMBL/GenBank/DDBJ whole genome shotgun (WGS) entry which is preliminary data.</text>
</comment>
<dbReference type="Proteomes" id="UP001254488">
    <property type="component" value="Unassembled WGS sequence"/>
</dbReference>
<protein>
    <submittedName>
        <fullName evidence="1">Uncharacterized protein</fullName>
    </submittedName>
</protein>
<accession>A0ABU2YDD9</accession>
<sequence length="107" mass="12626">MTDKEILEKEVTKFKELFNSVLQDFSEYLDELSSEDYKESEVKNEIELKKVRLVKYIDKNFPSQESKIVNGVVIQHPNNVVNFNLNQTYSQMSNEFENLHKTYVDGL</sequence>
<dbReference type="EMBL" id="JAVRHZ010000005">
    <property type="protein sequence ID" value="MDT0556204.1"/>
    <property type="molecule type" value="Genomic_DNA"/>
</dbReference>
<reference evidence="1 2" key="1">
    <citation type="submission" date="2023-09" db="EMBL/GenBank/DDBJ databases">
        <authorList>
            <person name="Rey-Velasco X."/>
        </authorList>
    </citation>
    <scope>NUCLEOTIDE SEQUENCE [LARGE SCALE GENOMIC DNA]</scope>
    <source>
        <strain evidence="1 2">W242</strain>
    </source>
</reference>
<dbReference type="RefSeq" id="WP_311333159.1">
    <property type="nucleotide sequence ID" value="NZ_JAVRHZ010000005.1"/>
</dbReference>
<proteinExistence type="predicted"/>
<gene>
    <name evidence="1" type="ORF">RM538_09320</name>
</gene>